<reference evidence="3" key="2">
    <citation type="journal article" date="2021" name="PeerJ">
        <title>Extensive microbial diversity within the chicken gut microbiome revealed by metagenomics and culture.</title>
        <authorList>
            <person name="Gilroy R."/>
            <person name="Ravi A."/>
            <person name="Getino M."/>
            <person name="Pursley I."/>
            <person name="Horton D.L."/>
            <person name="Alikhan N.F."/>
            <person name="Baker D."/>
            <person name="Gharbi K."/>
            <person name="Hall N."/>
            <person name="Watson M."/>
            <person name="Adriaenssens E.M."/>
            <person name="Foster-Nyarko E."/>
            <person name="Jarju S."/>
            <person name="Secka A."/>
            <person name="Antonio M."/>
            <person name="Oren A."/>
            <person name="Chaudhuri R.R."/>
            <person name="La Ragione R."/>
            <person name="Hildebrand F."/>
            <person name="Pallen M.J."/>
        </authorList>
    </citation>
    <scope>NUCLEOTIDE SEQUENCE</scope>
    <source>
        <strain evidence="3">20514</strain>
    </source>
</reference>
<evidence type="ECO:0000313" key="3">
    <source>
        <dbReference type="EMBL" id="MBO8447730.1"/>
    </source>
</evidence>
<reference evidence="3" key="1">
    <citation type="submission" date="2020-10" db="EMBL/GenBank/DDBJ databases">
        <authorList>
            <person name="Gilroy R."/>
        </authorList>
    </citation>
    <scope>NUCLEOTIDE SEQUENCE</scope>
    <source>
        <strain evidence="3">20514</strain>
    </source>
</reference>
<keyword evidence="1" id="KW-1133">Transmembrane helix</keyword>
<feature type="transmembrane region" description="Helical" evidence="1">
    <location>
        <begin position="39"/>
        <end position="56"/>
    </location>
</feature>
<feature type="domain" description="Lipid A biosynthesis N-terminal" evidence="2">
    <location>
        <begin position="131"/>
        <end position="188"/>
    </location>
</feature>
<dbReference type="Proteomes" id="UP000810252">
    <property type="component" value="Unassembled WGS sequence"/>
</dbReference>
<dbReference type="Pfam" id="PF07578">
    <property type="entry name" value="LAB_N"/>
    <property type="match status" value="2"/>
</dbReference>
<organism evidence="3 4">
    <name type="scientific">Candidatus Cryptobacteroides merdigallinarum</name>
    <dbReference type="NCBI Taxonomy" id="2840770"/>
    <lineage>
        <taxon>Bacteria</taxon>
        <taxon>Pseudomonadati</taxon>
        <taxon>Bacteroidota</taxon>
        <taxon>Bacteroidia</taxon>
        <taxon>Bacteroidales</taxon>
        <taxon>Candidatus Cryptobacteroides</taxon>
    </lineage>
</organism>
<feature type="transmembrane region" description="Helical" evidence="1">
    <location>
        <begin position="157"/>
        <end position="179"/>
    </location>
</feature>
<feature type="non-terminal residue" evidence="3">
    <location>
        <position position="188"/>
    </location>
</feature>
<feature type="transmembrane region" description="Helical" evidence="1">
    <location>
        <begin position="128"/>
        <end position="145"/>
    </location>
</feature>
<dbReference type="SMART" id="SM01259">
    <property type="entry name" value="LAB_N"/>
    <property type="match status" value="2"/>
</dbReference>
<feature type="domain" description="Lipid A biosynthesis N-terminal" evidence="2">
    <location>
        <begin position="10"/>
        <end position="81"/>
    </location>
</feature>
<dbReference type="GO" id="GO:0009245">
    <property type="term" value="P:lipid A biosynthetic process"/>
    <property type="evidence" value="ECO:0007669"/>
    <property type="project" value="InterPro"/>
</dbReference>
<feature type="transmembrane region" description="Helical" evidence="1">
    <location>
        <begin position="90"/>
        <end position="108"/>
    </location>
</feature>
<proteinExistence type="predicted"/>
<keyword evidence="1" id="KW-0472">Membrane</keyword>
<sequence length="188" mass="21720">MRGSVLIYGIGFLAQIFFSARTILQWVKSEKAKTVVSPSSYWLLSVAGSYLFFIYGWMRDDFAILFGQFISYYIYLRNLKWKGLWQKFILPLKLLLVLTPLVATALVFLHNTEFLHRFIFNDKVPPGLLIFGSAGQVIFTFRFIYQWIYSFRRKESVLPAGFWIISLVGSSTIIAYGIFRADPVLILG</sequence>
<feature type="transmembrane region" description="Helical" evidence="1">
    <location>
        <begin position="6"/>
        <end position="27"/>
    </location>
</feature>
<comment type="caution">
    <text evidence="3">The sequence shown here is derived from an EMBL/GenBank/DDBJ whole genome shotgun (WGS) entry which is preliminary data.</text>
</comment>
<name>A0A9D9EIS1_9BACT</name>
<protein>
    <submittedName>
        <fullName evidence="3">Lipid-A-disaccharide synthase N-terminal domain-containing protein</fullName>
    </submittedName>
</protein>
<keyword evidence="1" id="KW-0812">Transmembrane</keyword>
<accession>A0A9D9EIS1</accession>
<dbReference type="Gene3D" id="1.20.1280.290">
    <property type="match status" value="2"/>
</dbReference>
<evidence type="ECO:0000259" key="2">
    <source>
        <dbReference type="SMART" id="SM01259"/>
    </source>
</evidence>
<dbReference type="EMBL" id="JADIMQ010000006">
    <property type="protein sequence ID" value="MBO8447730.1"/>
    <property type="molecule type" value="Genomic_DNA"/>
</dbReference>
<dbReference type="InterPro" id="IPR011499">
    <property type="entry name" value="Lipid_A_biosynth_N"/>
</dbReference>
<evidence type="ECO:0000313" key="4">
    <source>
        <dbReference type="Proteomes" id="UP000810252"/>
    </source>
</evidence>
<feature type="transmembrane region" description="Helical" evidence="1">
    <location>
        <begin position="62"/>
        <end position="78"/>
    </location>
</feature>
<dbReference type="GO" id="GO:0008915">
    <property type="term" value="F:lipid-A-disaccharide synthase activity"/>
    <property type="evidence" value="ECO:0007669"/>
    <property type="project" value="InterPro"/>
</dbReference>
<evidence type="ECO:0000256" key="1">
    <source>
        <dbReference type="SAM" id="Phobius"/>
    </source>
</evidence>
<dbReference type="AlphaFoldDB" id="A0A9D9EIS1"/>
<gene>
    <name evidence="3" type="ORF">IAC29_00475</name>
</gene>
<dbReference type="GO" id="GO:0016020">
    <property type="term" value="C:membrane"/>
    <property type="evidence" value="ECO:0007669"/>
    <property type="project" value="GOC"/>
</dbReference>